<keyword evidence="1" id="KW-0175">Coiled coil</keyword>
<gene>
    <name evidence="2" type="primary">ABSGL_07268.1 scaffold 8717</name>
</gene>
<dbReference type="OrthoDB" id="2351770at2759"/>
<name>A0A168NZY8_ABSGL</name>
<dbReference type="InParanoid" id="A0A168NZY8"/>
<accession>A0A168NZY8</accession>
<feature type="coiled-coil region" evidence="1">
    <location>
        <begin position="131"/>
        <end position="165"/>
    </location>
</feature>
<keyword evidence="3" id="KW-1185">Reference proteome</keyword>
<sequence>MTLAISPHLVDEIQNLAPTNSVFQHFNQIQKILQARRKKIQVYTWTVMALQRQIQRRLCEDRLLAECHATQCARLAHHVNTLEKEINQTTKQIQDHHTILEAACARTQLCLAKCQARQRQHKRYASIPLVGTIYKRKYRRAQQKSQQAENEAAVQRGTMDALKKKRAASVRQRHQDQQEQYHLQTAIRQLKDQIRASEADETQWTDGLTFWRDHMAPLCLLVDQKAVLLQYLLTQKDHQAMSVLEAFQLACVEYERAEAFGDRQWRLEKVDFDCAKCHQRIKQGSPLPDKIKPTDILCSPCYQGSRTRMIIKKKLGLLTPGSSFSSLTPPPSYTR</sequence>
<evidence type="ECO:0000313" key="3">
    <source>
        <dbReference type="Proteomes" id="UP000078561"/>
    </source>
</evidence>
<proteinExistence type="predicted"/>
<reference evidence="2" key="1">
    <citation type="submission" date="2016-04" db="EMBL/GenBank/DDBJ databases">
        <authorList>
            <person name="Evans L.H."/>
            <person name="Alamgir A."/>
            <person name="Owens N."/>
            <person name="Weber N.D."/>
            <person name="Virtaneva K."/>
            <person name="Barbian K."/>
            <person name="Babar A."/>
            <person name="Rosenke K."/>
        </authorList>
    </citation>
    <scope>NUCLEOTIDE SEQUENCE [LARGE SCALE GENOMIC DNA]</scope>
    <source>
        <strain evidence="2">CBS 101.48</strain>
    </source>
</reference>
<protein>
    <submittedName>
        <fullName evidence="2">Uncharacterized protein</fullName>
    </submittedName>
</protein>
<dbReference type="Proteomes" id="UP000078561">
    <property type="component" value="Unassembled WGS sequence"/>
</dbReference>
<evidence type="ECO:0000313" key="2">
    <source>
        <dbReference type="EMBL" id="SAM01527.1"/>
    </source>
</evidence>
<dbReference type="AlphaFoldDB" id="A0A168NZY8"/>
<dbReference type="EMBL" id="LT553527">
    <property type="protein sequence ID" value="SAM01527.1"/>
    <property type="molecule type" value="Genomic_DNA"/>
</dbReference>
<organism evidence="2">
    <name type="scientific">Absidia glauca</name>
    <name type="common">Pin mould</name>
    <dbReference type="NCBI Taxonomy" id="4829"/>
    <lineage>
        <taxon>Eukaryota</taxon>
        <taxon>Fungi</taxon>
        <taxon>Fungi incertae sedis</taxon>
        <taxon>Mucoromycota</taxon>
        <taxon>Mucoromycotina</taxon>
        <taxon>Mucoromycetes</taxon>
        <taxon>Mucorales</taxon>
        <taxon>Cunninghamellaceae</taxon>
        <taxon>Absidia</taxon>
    </lineage>
</organism>
<evidence type="ECO:0000256" key="1">
    <source>
        <dbReference type="SAM" id="Coils"/>
    </source>
</evidence>